<gene>
    <name evidence="2" type="ORF">AALO_G00235200</name>
</gene>
<reference evidence="2" key="1">
    <citation type="submission" date="2020-10" db="EMBL/GenBank/DDBJ databases">
        <title>Chromosome-scale genome assembly of the Allis shad, Alosa alosa.</title>
        <authorList>
            <person name="Margot Z."/>
            <person name="Christophe K."/>
            <person name="Cabau C."/>
            <person name="Louis A."/>
            <person name="Berthelot C."/>
            <person name="Parey E."/>
            <person name="Roest Crollius H."/>
            <person name="Montfort J."/>
            <person name="Robinson-Rechavi M."/>
            <person name="Bucao C."/>
            <person name="Bouchez O."/>
            <person name="Gislard M."/>
            <person name="Lluch J."/>
            <person name="Milhes M."/>
            <person name="Lampietro C."/>
            <person name="Lopez Roques C."/>
            <person name="Donnadieu C."/>
            <person name="Braasch I."/>
            <person name="Desvignes T."/>
            <person name="Postlethwait J."/>
            <person name="Bobe J."/>
            <person name="Guiguen Y."/>
        </authorList>
    </citation>
    <scope>NUCLEOTIDE SEQUENCE</scope>
    <source>
        <strain evidence="2">M-15738</strain>
        <tissue evidence="2">Blood</tissue>
    </source>
</reference>
<protein>
    <submittedName>
        <fullName evidence="2">Uncharacterized protein</fullName>
    </submittedName>
</protein>
<organism evidence="2 3">
    <name type="scientific">Alosa alosa</name>
    <name type="common">allis shad</name>
    <dbReference type="NCBI Taxonomy" id="278164"/>
    <lineage>
        <taxon>Eukaryota</taxon>
        <taxon>Metazoa</taxon>
        <taxon>Chordata</taxon>
        <taxon>Craniata</taxon>
        <taxon>Vertebrata</taxon>
        <taxon>Euteleostomi</taxon>
        <taxon>Actinopterygii</taxon>
        <taxon>Neopterygii</taxon>
        <taxon>Teleostei</taxon>
        <taxon>Clupei</taxon>
        <taxon>Clupeiformes</taxon>
        <taxon>Clupeoidei</taxon>
        <taxon>Clupeidae</taxon>
        <taxon>Alosa</taxon>
    </lineage>
</organism>
<sequence length="75" mass="8353">MNTGPRDPPSEMRSRCAVLQRCASPDPPVLAILLLSSLACFTERPSYWPPGKGKTVARPREQRWPKGRTGSFIND</sequence>
<evidence type="ECO:0000313" key="3">
    <source>
        <dbReference type="Proteomes" id="UP000823561"/>
    </source>
</evidence>
<dbReference type="AlphaFoldDB" id="A0AAV6FZS4"/>
<name>A0AAV6FZS4_9TELE</name>
<comment type="caution">
    <text evidence="2">The sequence shown here is derived from an EMBL/GenBank/DDBJ whole genome shotgun (WGS) entry which is preliminary data.</text>
</comment>
<evidence type="ECO:0000256" key="1">
    <source>
        <dbReference type="SAM" id="MobiDB-lite"/>
    </source>
</evidence>
<proteinExistence type="predicted"/>
<feature type="region of interest" description="Disordered" evidence="1">
    <location>
        <begin position="49"/>
        <end position="75"/>
    </location>
</feature>
<dbReference type="EMBL" id="JADWDJ010000018">
    <property type="protein sequence ID" value="KAG5266705.1"/>
    <property type="molecule type" value="Genomic_DNA"/>
</dbReference>
<keyword evidence="3" id="KW-1185">Reference proteome</keyword>
<dbReference type="Proteomes" id="UP000823561">
    <property type="component" value="Chromosome 18"/>
</dbReference>
<evidence type="ECO:0000313" key="2">
    <source>
        <dbReference type="EMBL" id="KAG5266705.1"/>
    </source>
</evidence>
<accession>A0AAV6FZS4</accession>